<proteinExistence type="predicted"/>
<comment type="caution">
    <text evidence="2">The sequence shown here is derived from an EMBL/GenBank/DDBJ whole genome shotgun (WGS) entry which is preliminary data.</text>
</comment>
<organism evidence="2 3">
    <name type="scientific">Actinopolymorpha rutila</name>
    <dbReference type="NCBI Taxonomy" id="446787"/>
    <lineage>
        <taxon>Bacteria</taxon>
        <taxon>Bacillati</taxon>
        <taxon>Actinomycetota</taxon>
        <taxon>Actinomycetes</taxon>
        <taxon>Propionibacteriales</taxon>
        <taxon>Actinopolymorphaceae</taxon>
        <taxon>Actinopolymorpha</taxon>
    </lineage>
</organism>
<sequence length="144" mass="16636">MEVPEDAKPVLRRLLEFNAYEFSVLDGRDLGPHGEYGYRYLDHYWDERERRVPLFFEVKGHVAGFTLLRMGPPHAVAEFLVLPKYRRHGVGQAAARQVFTRWPGDWTTHQVAGNDRAVAFWRSAIPVLFEESADSSGTSQRFRT</sequence>
<dbReference type="RefSeq" id="WP_179786548.1">
    <property type="nucleotide sequence ID" value="NZ_BAAARR010000022.1"/>
</dbReference>
<evidence type="ECO:0000313" key="3">
    <source>
        <dbReference type="Proteomes" id="UP000579605"/>
    </source>
</evidence>
<accession>A0A852Z6U5</accession>
<dbReference type="InterPro" id="IPR000182">
    <property type="entry name" value="GNAT_dom"/>
</dbReference>
<keyword evidence="2" id="KW-0808">Transferase</keyword>
<dbReference type="EMBL" id="JACBZH010000001">
    <property type="protein sequence ID" value="NYH88684.1"/>
    <property type="molecule type" value="Genomic_DNA"/>
</dbReference>
<protein>
    <submittedName>
        <fullName evidence="2">Putative acetyltransferase</fullName>
    </submittedName>
</protein>
<dbReference type="GO" id="GO:0016747">
    <property type="term" value="F:acyltransferase activity, transferring groups other than amino-acyl groups"/>
    <property type="evidence" value="ECO:0007669"/>
    <property type="project" value="InterPro"/>
</dbReference>
<keyword evidence="3" id="KW-1185">Reference proteome</keyword>
<evidence type="ECO:0000313" key="2">
    <source>
        <dbReference type="EMBL" id="NYH88684.1"/>
    </source>
</evidence>
<reference evidence="2 3" key="1">
    <citation type="submission" date="2020-07" db="EMBL/GenBank/DDBJ databases">
        <title>Sequencing the genomes of 1000 actinobacteria strains.</title>
        <authorList>
            <person name="Klenk H.-P."/>
        </authorList>
    </citation>
    <scope>NUCLEOTIDE SEQUENCE [LARGE SCALE GENOMIC DNA]</scope>
    <source>
        <strain evidence="2 3">DSM 18448</strain>
    </source>
</reference>
<dbReference type="Pfam" id="PF00583">
    <property type="entry name" value="Acetyltransf_1"/>
    <property type="match status" value="1"/>
</dbReference>
<dbReference type="Proteomes" id="UP000579605">
    <property type="component" value="Unassembled WGS sequence"/>
</dbReference>
<evidence type="ECO:0000259" key="1">
    <source>
        <dbReference type="PROSITE" id="PS51186"/>
    </source>
</evidence>
<dbReference type="PROSITE" id="PS51186">
    <property type="entry name" value="GNAT"/>
    <property type="match status" value="1"/>
</dbReference>
<dbReference type="SUPFAM" id="SSF55729">
    <property type="entry name" value="Acyl-CoA N-acyltransferases (Nat)"/>
    <property type="match status" value="1"/>
</dbReference>
<dbReference type="Gene3D" id="3.40.630.30">
    <property type="match status" value="1"/>
</dbReference>
<dbReference type="AlphaFoldDB" id="A0A852Z6U5"/>
<dbReference type="CDD" id="cd04301">
    <property type="entry name" value="NAT_SF"/>
    <property type="match status" value="1"/>
</dbReference>
<gene>
    <name evidence="2" type="ORF">F4554_001322</name>
</gene>
<name>A0A852Z6U5_9ACTN</name>
<feature type="domain" description="N-acetyltransferase" evidence="1">
    <location>
        <begin position="9"/>
        <end position="144"/>
    </location>
</feature>
<dbReference type="InterPro" id="IPR016181">
    <property type="entry name" value="Acyl_CoA_acyltransferase"/>
</dbReference>